<feature type="region of interest" description="Disordered" evidence="8">
    <location>
        <begin position="263"/>
        <end position="303"/>
    </location>
</feature>
<evidence type="ECO:0000259" key="9">
    <source>
        <dbReference type="PROSITE" id="PS51083"/>
    </source>
</evidence>
<feature type="domain" description="HIT-type" evidence="9">
    <location>
        <begin position="313"/>
        <end position="347"/>
    </location>
</feature>
<name>W7ABY4_9APIC</name>
<dbReference type="GO" id="GO:0008270">
    <property type="term" value="F:zinc ion binding"/>
    <property type="evidence" value="ECO:0007669"/>
    <property type="project" value="UniProtKB-UniRule"/>
</dbReference>
<feature type="region of interest" description="Disordered" evidence="8">
    <location>
        <begin position="597"/>
        <end position="662"/>
    </location>
</feature>
<dbReference type="RefSeq" id="XP_008816720.1">
    <property type="nucleotide sequence ID" value="XM_008818498.1"/>
</dbReference>
<organism evidence="10 11">
    <name type="scientific">Plasmodium inui San Antonio 1</name>
    <dbReference type="NCBI Taxonomy" id="1237626"/>
    <lineage>
        <taxon>Eukaryota</taxon>
        <taxon>Sar</taxon>
        <taxon>Alveolata</taxon>
        <taxon>Apicomplexa</taxon>
        <taxon>Aconoidasida</taxon>
        <taxon>Haemosporida</taxon>
        <taxon>Plasmodiidae</taxon>
        <taxon>Plasmodium</taxon>
        <taxon>Plasmodium (Plasmodium)</taxon>
    </lineage>
</organism>
<comment type="similarity">
    <text evidence="6">Belongs to the BCD1 family.</text>
</comment>
<evidence type="ECO:0000256" key="4">
    <source>
        <dbReference type="ARBA" id="ARBA00022833"/>
    </source>
</evidence>
<proteinExistence type="inferred from homology"/>
<comment type="function">
    <text evidence="5">Required for box C/D snoRNAs accumulation involved in snoRNA processing, snoRNA transport to the nucleolus and ribosome biogenesis.</text>
</comment>
<dbReference type="InterPro" id="IPR007529">
    <property type="entry name" value="Znf_HIT"/>
</dbReference>
<dbReference type="Pfam" id="PF25790">
    <property type="entry name" value="BCD1"/>
    <property type="match status" value="1"/>
</dbReference>
<dbReference type="PANTHER" id="PTHR13483:SF3">
    <property type="entry name" value="BOX C_D SNORNA PROTEIN 1"/>
    <property type="match status" value="1"/>
</dbReference>
<evidence type="ECO:0000256" key="7">
    <source>
        <dbReference type="PROSITE-ProRule" id="PRU00453"/>
    </source>
</evidence>
<sequence length="662" mass="74152">MNPPEDYVNQENGNFAIRTNEHHYGSDGGAATQRRAEGYSSGLFPTAGRMIDEAAIPFDGTHTEGRRAPPQRPYCEVNGNASNHMNISRGSNFPSHAYPSNRFGRSRYRVTRGGRSNGRFFFANKTLYVAAPRGRESPHQGETAAVQRDASCFINHSQQGNVRKGQKRKWTQVAPGWVPTEEEASTSDNDCIKGEQQEGEEAGEAAEVGETEEETDAEADVEAGKPLSQFTHAKKPRRKSYHEIKCNILKDAAEYFKNCRGARTAASSEEEKEEEGENGKDGGDGKDGEDREGVVPNHPQAPPGAPPLSANLCCVCQINQHKYKCPFCEALSCSLTCAKEHKKLKKCKNKLKKKLKINKVAKQNLDENMLHRDYIFLHGVESILHGNYRFLRIKENETTNIWLYSYSKLTSVLKKRRIFLFKAPLYTKLHQGNKTTIRHDSIFWMVKVTLVNDCLFVTHQDVSEDTPLLQLLSMSLEKVEKRRKPLRVNYLDNVNAIRVSLNSVDINKGTKKEDAFFSVPLTVREVLRGQAFYEYPHLSFEVLFRDGSPVENPAYEAAMRRQQKDHVVAEEGQANQQTNHVVAEGKTIEDINEAAEEGQTNHVVAEEGKTNQPVDEEDSSSQADASTAPICDKETKEQTHVGEEATAPLREDEDASPRGDPS</sequence>
<gene>
    <name evidence="10" type="ORF">C922_02900</name>
</gene>
<dbReference type="Gene3D" id="3.30.60.190">
    <property type="match status" value="1"/>
</dbReference>
<keyword evidence="2" id="KW-0479">Metal-binding</keyword>
<dbReference type="Pfam" id="PF04438">
    <property type="entry name" value="zf-HIT"/>
    <property type="match status" value="1"/>
</dbReference>
<dbReference type="Proteomes" id="UP000030640">
    <property type="component" value="Unassembled WGS sequence"/>
</dbReference>
<dbReference type="PANTHER" id="PTHR13483">
    <property type="entry name" value="BOX C_D SNORNA PROTEIN 1-RELATED"/>
    <property type="match status" value="1"/>
</dbReference>
<dbReference type="VEuPathDB" id="PlasmoDB:C922_02900"/>
<dbReference type="GO" id="GO:0070761">
    <property type="term" value="C:pre-snoRNP complex"/>
    <property type="evidence" value="ECO:0007669"/>
    <property type="project" value="TreeGrafter"/>
</dbReference>
<dbReference type="SUPFAM" id="SSF144232">
    <property type="entry name" value="HIT/MYND zinc finger-like"/>
    <property type="match status" value="1"/>
</dbReference>
<dbReference type="GO" id="GO:0048254">
    <property type="term" value="P:snoRNA localization"/>
    <property type="evidence" value="ECO:0007669"/>
    <property type="project" value="TreeGrafter"/>
</dbReference>
<keyword evidence="1" id="KW-0597">Phosphoprotein</keyword>
<evidence type="ECO:0000313" key="10">
    <source>
        <dbReference type="EMBL" id="EUD66579.1"/>
    </source>
</evidence>
<dbReference type="InterPro" id="IPR057721">
    <property type="entry name" value="BCD1_alpha/beta"/>
</dbReference>
<dbReference type="OrthoDB" id="272357at2759"/>
<feature type="compositionally biased region" description="Acidic residues" evidence="8">
    <location>
        <begin position="197"/>
        <end position="221"/>
    </location>
</feature>
<evidence type="ECO:0000256" key="6">
    <source>
        <dbReference type="ARBA" id="ARBA00049654"/>
    </source>
</evidence>
<dbReference type="CDD" id="cd23023">
    <property type="entry name" value="zf-HIT_BCD1"/>
    <property type="match status" value="1"/>
</dbReference>
<accession>W7ABY4</accession>
<dbReference type="GeneID" id="20038174"/>
<keyword evidence="3 7" id="KW-0863">Zinc-finger</keyword>
<keyword evidence="4" id="KW-0862">Zinc</keyword>
<feature type="compositionally biased region" description="Basic and acidic residues" evidence="8">
    <location>
        <begin position="277"/>
        <end position="293"/>
    </location>
</feature>
<dbReference type="GO" id="GO:0000463">
    <property type="term" value="P:maturation of LSU-rRNA from tricistronic rRNA transcript (SSU-rRNA, 5.8S rRNA, LSU-rRNA)"/>
    <property type="evidence" value="ECO:0007669"/>
    <property type="project" value="TreeGrafter"/>
</dbReference>
<dbReference type="AlphaFoldDB" id="W7ABY4"/>
<dbReference type="EMBL" id="KI965470">
    <property type="protein sequence ID" value="EUD66579.1"/>
    <property type="molecule type" value="Genomic_DNA"/>
</dbReference>
<evidence type="ECO:0000256" key="8">
    <source>
        <dbReference type="SAM" id="MobiDB-lite"/>
    </source>
</evidence>
<evidence type="ECO:0000256" key="3">
    <source>
        <dbReference type="ARBA" id="ARBA00022771"/>
    </source>
</evidence>
<dbReference type="GO" id="GO:0000492">
    <property type="term" value="P:box C/D snoRNP assembly"/>
    <property type="evidence" value="ECO:0007669"/>
    <property type="project" value="TreeGrafter"/>
</dbReference>
<dbReference type="InterPro" id="IPR051639">
    <property type="entry name" value="BCD1"/>
</dbReference>
<reference evidence="10 11" key="1">
    <citation type="submission" date="2013-02" db="EMBL/GenBank/DDBJ databases">
        <title>The Genome Sequence of Plasmodium inui San Antonio 1.</title>
        <authorList>
            <consortium name="The Broad Institute Genome Sequencing Platform"/>
            <consortium name="The Broad Institute Genome Sequencing Center for Infectious Disease"/>
            <person name="Neafsey D."/>
            <person name="Cheeseman I."/>
            <person name="Volkman S."/>
            <person name="Adams J."/>
            <person name="Walker B."/>
            <person name="Young S.K."/>
            <person name="Zeng Q."/>
            <person name="Gargeya S."/>
            <person name="Fitzgerald M."/>
            <person name="Haas B."/>
            <person name="Abouelleil A."/>
            <person name="Alvarado L."/>
            <person name="Arachchi H.M."/>
            <person name="Berlin A.M."/>
            <person name="Chapman S.B."/>
            <person name="Dewar J."/>
            <person name="Goldberg J."/>
            <person name="Griggs A."/>
            <person name="Gujja S."/>
            <person name="Hansen M."/>
            <person name="Howarth C."/>
            <person name="Imamovic A."/>
            <person name="Larimer J."/>
            <person name="McCowan C."/>
            <person name="Murphy C."/>
            <person name="Neiman D."/>
            <person name="Pearson M."/>
            <person name="Priest M."/>
            <person name="Roberts A."/>
            <person name="Saif S."/>
            <person name="Shea T."/>
            <person name="Sisk P."/>
            <person name="Sykes S."/>
            <person name="Wortman J."/>
            <person name="Nusbaum C."/>
            <person name="Birren B."/>
        </authorList>
    </citation>
    <scope>NUCLEOTIDE SEQUENCE [LARGE SCALE GENOMIC DNA]</scope>
    <source>
        <strain evidence="10 11">San Antonio 1</strain>
    </source>
</reference>
<evidence type="ECO:0000256" key="5">
    <source>
        <dbReference type="ARBA" id="ARBA00049598"/>
    </source>
</evidence>
<evidence type="ECO:0000256" key="2">
    <source>
        <dbReference type="ARBA" id="ARBA00022723"/>
    </source>
</evidence>
<dbReference type="GO" id="GO:0005634">
    <property type="term" value="C:nucleus"/>
    <property type="evidence" value="ECO:0007669"/>
    <property type="project" value="TreeGrafter"/>
</dbReference>
<feature type="region of interest" description="Disordered" evidence="8">
    <location>
        <begin position="195"/>
        <end position="236"/>
    </location>
</feature>
<protein>
    <recommendedName>
        <fullName evidence="9">HIT-type domain-containing protein</fullName>
    </recommendedName>
</protein>
<dbReference type="PROSITE" id="PS51083">
    <property type="entry name" value="ZF_HIT"/>
    <property type="match status" value="1"/>
</dbReference>
<keyword evidence="11" id="KW-1185">Reference proteome</keyword>
<evidence type="ECO:0000313" key="11">
    <source>
        <dbReference type="Proteomes" id="UP000030640"/>
    </source>
</evidence>
<evidence type="ECO:0000256" key="1">
    <source>
        <dbReference type="ARBA" id="ARBA00022553"/>
    </source>
</evidence>
<feature type="compositionally biased region" description="Basic and acidic residues" evidence="8">
    <location>
        <begin position="631"/>
        <end position="643"/>
    </location>
</feature>